<accession>A0A1G2HKN1</accession>
<feature type="domain" description="SpaA-like prealbumin fold" evidence="2">
    <location>
        <begin position="560"/>
        <end position="659"/>
    </location>
</feature>
<dbReference type="Proteomes" id="UP000178991">
    <property type="component" value="Unassembled WGS sequence"/>
</dbReference>
<feature type="domain" description="SpaA-like prealbumin fold" evidence="2">
    <location>
        <begin position="1470"/>
        <end position="1567"/>
    </location>
</feature>
<keyword evidence="1" id="KW-0732">Signal</keyword>
<feature type="signal peptide" evidence="1">
    <location>
        <begin position="1"/>
        <end position="27"/>
    </location>
</feature>
<dbReference type="InterPro" id="IPR055371">
    <property type="entry name" value="SpaA_PFL_dom_4"/>
</dbReference>
<feature type="domain" description="SpaA-like prealbumin fold" evidence="2">
    <location>
        <begin position="1377"/>
        <end position="1465"/>
    </location>
</feature>
<feature type="chain" id="PRO_5009583138" description="SpaA-like prealbumin fold domain-containing protein" evidence="1">
    <location>
        <begin position="28"/>
        <end position="1693"/>
    </location>
</feature>
<proteinExistence type="predicted"/>
<protein>
    <recommendedName>
        <fullName evidence="2">SpaA-like prealbumin fold domain-containing protein</fullName>
    </recommendedName>
</protein>
<feature type="domain" description="SpaA-like prealbumin fold" evidence="2">
    <location>
        <begin position="33"/>
        <end position="131"/>
    </location>
</feature>
<sequence length="1693" mass="174617">MSKYFYKTVILLTAVVFLSFGVSIAKADAASISVNKSATPNNPATFSFKVTGPGYSNFNIPVDNSGFGNNTRVGLSAGTYTITEDITSTPGWTLNAISCAGAPYNPSGINGVSVTFSTGLETFVCTFQNTKDTTPPPPSGVAYLEVRKELIPSTDTGRFNLKIGLGPATGTGINVGDGGTTGLRPVLAGFLIFVGEEASTGTNLSDYTTTISCGVNVINATSTSVKLLLNQTMICIITNTKITPPSTTGNIKIIKNVYPTGVTGTFGFDISPGTFSTAYVTPSLLGQGISPLIPVFAPGKYDITEAVIPSGWVFTSVSCKTNNGSGGITGTPTGVGIIDVTVNPGDTTVCTFENQQQATLIVKKKMIGGVGVFNFIGTPIGAPNGAISVNDGTITTKVTPGITYTSTEAVKGGWKLDSIVCNTGGTTDLPNRRAIFTPIAGQTITCTFTNEAYGILKIVKNIFGGDGKTIFEYDINPTVSVLQLMPPANGQDSDLVNLSPDTYDIVEQVPSGWTPADVICTKQDGTSTGTKIGNDIIFTVEVEPGKTTTCEFDNEEKGTIIIDKVTIGTGTAIFPFTSNAPGYGNFTIDTAVKKSYALTVSAGLYTIIEGATTGWTFTSAICMKNNGTGPDTGLVLFSSVIGIVVDPGETVICTFTNTKLGGPPPPPPVDGIIIVNKITNVPDPAVFHFHSNATGYFNFDINTAIKTSYPLIVPAGVPITITEDNTTPGWTQNSNTCLPSITVAAGGIVPCFVTNIKNPPPSTLEIVKEANAGGTFPYAITPTSGGPNLSIPAITIPSGGGSDSKSASVTLTTTYTYYDITETIPADWFVDSIICSVPGHPNVTVVGGNTIKDVILWQGLKTTCKFINVKNSTPPNTNLKIDKICSPSSDTGKFNLKSDGLTYGSDILCGGTTNSFAVTSGAHTVSETAGTGTNLNDYTISYGGDCNSAGNITVLAGQSKICTITNTRKGPPPPPTVELTIIKNTIGGDGSFTFTGNTTVTSLTTVGGTISQTVNLAPGATYTIQENVPSGWTLTNPVSCTSSGTSITNGVTINIAPISPAITCTFTNTKIVPPGSGTLKIIKNTIGGDDKFGFNVSPSPLATIYITTTSSTGNNSVVLASGNYYISESFWNSGWVPSSPVQCKKQDGTPTGTPIGNQDISNVEIRSSETTVCTFTDTKTLVLPKIKVDKVLIPSTDPGKFNLKVGGATYVFNVGNGGTTGAQQVAVGTYIISETAGTSTNLNDYTTVVGGDCSLTGSITLASGDNKVCTITNTKKVTTTLTVKKVLVPSTSNTDKFNLQIDGTTAGTGANVGNNGTTGAVTVTAGAHTVKETAGTATTLSDYDVVTSGDCSASGDVTLAVGDNKTCTITNTKKPVIIVKKVMVGGTDTFDFNGDPDGSISVDKGTIKKTVAPGTYTSTEDTVTDWDLTSITCDDPDSTGDVSTREANFDVAAGQTVTCTFTNTKQGTLKVVKNITGGDGTTQFDYSVSPTPSMLHITPPADGQAEDSIPVTAGKYDVLENVPTGWTLDSKSCADGSGSSTGIDAVNGVTDVTIIAGQTTTCTFDNTEVSGPVAGTLIIEKNTIGGEGTFNFEISTTPITNKSITTVGGTGKSAPQSLPPGKYSVTELVAPANWGLTKASCSDTTSHYTSKGTIADVTVAAGQTTTCTFENALGGASGGGSGRYEFEPILPQR</sequence>
<dbReference type="EMBL" id="MHOL01000008">
    <property type="protein sequence ID" value="OGZ63037.1"/>
    <property type="molecule type" value="Genomic_DNA"/>
</dbReference>
<dbReference type="Pfam" id="PF24514">
    <property type="entry name" value="SpaA_4"/>
    <property type="match status" value="10"/>
</dbReference>
<gene>
    <name evidence="3" type="ORF">A2639_00835</name>
</gene>
<evidence type="ECO:0000259" key="2">
    <source>
        <dbReference type="Pfam" id="PF24514"/>
    </source>
</evidence>
<organism evidence="3 4">
    <name type="scientific">Candidatus Staskawiczbacteria bacterium RIFCSPHIGHO2_01_FULL_34_27</name>
    <dbReference type="NCBI Taxonomy" id="1802199"/>
    <lineage>
        <taxon>Bacteria</taxon>
        <taxon>Candidatus Staskawicziibacteriota</taxon>
    </lineage>
</organism>
<evidence type="ECO:0000313" key="3">
    <source>
        <dbReference type="EMBL" id="OGZ63037.1"/>
    </source>
</evidence>
<feature type="domain" description="SpaA-like prealbumin fold" evidence="2">
    <location>
        <begin position="1080"/>
        <end position="1179"/>
    </location>
</feature>
<evidence type="ECO:0000256" key="1">
    <source>
        <dbReference type="SAM" id="SignalP"/>
    </source>
</evidence>
<feature type="domain" description="SpaA-like prealbumin fold" evidence="2">
    <location>
        <begin position="979"/>
        <end position="1070"/>
    </location>
</feature>
<feature type="domain" description="SpaA-like prealbumin fold" evidence="2">
    <location>
        <begin position="766"/>
        <end position="869"/>
    </location>
</feature>
<reference evidence="3 4" key="1">
    <citation type="journal article" date="2016" name="Nat. Commun.">
        <title>Thousands of microbial genomes shed light on interconnected biogeochemical processes in an aquifer system.</title>
        <authorList>
            <person name="Anantharaman K."/>
            <person name="Brown C.T."/>
            <person name="Hug L.A."/>
            <person name="Sharon I."/>
            <person name="Castelle C.J."/>
            <person name="Probst A.J."/>
            <person name="Thomas B.C."/>
            <person name="Singh A."/>
            <person name="Wilkins M.J."/>
            <person name="Karaoz U."/>
            <person name="Brodie E.L."/>
            <person name="Williams K.H."/>
            <person name="Hubbard S.S."/>
            <person name="Banfield J.F."/>
        </authorList>
    </citation>
    <scope>NUCLEOTIDE SEQUENCE [LARGE SCALE GENOMIC DNA]</scope>
</reference>
<feature type="domain" description="SpaA-like prealbumin fold" evidence="2">
    <location>
        <begin position="260"/>
        <end position="355"/>
    </location>
</feature>
<evidence type="ECO:0000313" key="4">
    <source>
        <dbReference type="Proteomes" id="UP000178991"/>
    </source>
</evidence>
<feature type="domain" description="SpaA-like prealbumin fold" evidence="2">
    <location>
        <begin position="1578"/>
        <end position="1672"/>
    </location>
</feature>
<comment type="caution">
    <text evidence="3">The sequence shown here is derived from an EMBL/GenBank/DDBJ whole genome shotgun (WGS) entry which is preliminary data.</text>
</comment>
<feature type="domain" description="SpaA-like prealbumin fold" evidence="2">
    <location>
        <begin position="361"/>
        <end position="451"/>
    </location>
</feature>
<name>A0A1G2HKN1_9BACT</name>